<accession>A0A9W5PYW7</accession>
<gene>
    <name evidence="4" type="ORF">IKE_05629</name>
</gene>
<feature type="transmembrane region" description="Helical" evidence="2">
    <location>
        <begin position="16"/>
        <end position="34"/>
    </location>
</feature>
<dbReference type="Gene3D" id="2.60.40.10">
    <property type="entry name" value="Immunoglobulins"/>
    <property type="match status" value="2"/>
</dbReference>
<dbReference type="Proteomes" id="UP000014023">
    <property type="component" value="Unassembled WGS sequence"/>
</dbReference>
<feature type="region of interest" description="Disordered" evidence="1">
    <location>
        <begin position="337"/>
        <end position="357"/>
    </location>
</feature>
<evidence type="ECO:0000259" key="3">
    <source>
        <dbReference type="Pfam" id="PF16403"/>
    </source>
</evidence>
<dbReference type="RefSeq" id="WP_016125978.1">
    <property type="nucleotide sequence ID" value="NZ_KB976269.1"/>
</dbReference>
<feature type="domain" description="Pesticidal crystal protein Cry22Aa Ig-like" evidence="3">
    <location>
        <begin position="247"/>
        <end position="319"/>
    </location>
</feature>
<dbReference type="AlphaFoldDB" id="A0A9W5PYW7"/>
<proteinExistence type="predicted"/>
<keyword evidence="2" id="KW-0812">Transmembrane</keyword>
<evidence type="ECO:0000313" key="4">
    <source>
        <dbReference type="EMBL" id="EOO62536.1"/>
    </source>
</evidence>
<keyword evidence="2" id="KW-0472">Membrane</keyword>
<feature type="region of interest" description="Disordered" evidence="1">
    <location>
        <begin position="406"/>
        <end position="441"/>
    </location>
</feature>
<feature type="compositionally biased region" description="Basic and acidic residues" evidence="1">
    <location>
        <begin position="410"/>
        <end position="419"/>
    </location>
</feature>
<dbReference type="InterPro" id="IPR032179">
    <property type="entry name" value="Cry22Aa_Ig-like"/>
</dbReference>
<comment type="caution">
    <text evidence="4">The sequence shown here is derived from an EMBL/GenBank/DDBJ whole genome shotgun (WGS) entry which is preliminary data.</text>
</comment>
<keyword evidence="2" id="KW-1133">Transmembrane helix</keyword>
<name>A0A9W5PYW7_BACCE</name>
<reference evidence="4 5" key="1">
    <citation type="submission" date="2012-12" db="EMBL/GenBank/DDBJ databases">
        <title>The Genome Sequence of Bacillus cereus VD196.</title>
        <authorList>
            <consortium name="The Broad Institute Genome Sequencing Platform"/>
            <consortium name="The Broad Institute Genome Sequencing Center for Infectious Disease"/>
            <person name="Feldgarden M."/>
            <person name="Van der Auwera G.A."/>
            <person name="Mahillon J."/>
            <person name="Duprez V."/>
            <person name="Timmery S."/>
            <person name="Mattelet C."/>
            <person name="Dierick K."/>
            <person name="Sun M."/>
            <person name="Yu Z."/>
            <person name="Zhu L."/>
            <person name="Hu X."/>
            <person name="Shank E.B."/>
            <person name="Swiecicka I."/>
            <person name="Hansen B.M."/>
            <person name="Andrup L."/>
            <person name="Walker B."/>
            <person name="Young S.K."/>
            <person name="Zeng Q."/>
            <person name="Gargeya S."/>
            <person name="Fitzgerald M."/>
            <person name="Haas B."/>
            <person name="Abouelleil A."/>
            <person name="Alvarado L."/>
            <person name="Arachchi H.M."/>
            <person name="Berlin A.M."/>
            <person name="Chapman S.B."/>
            <person name="Dewar J."/>
            <person name="Goldberg J."/>
            <person name="Griggs A."/>
            <person name="Gujja S."/>
            <person name="Hansen M."/>
            <person name="Howarth C."/>
            <person name="Imamovic A."/>
            <person name="Larimer J."/>
            <person name="McCowan C."/>
            <person name="Murphy C."/>
            <person name="Neiman D."/>
            <person name="Pearson M."/>
            <person name="Priest M."/>
            <person name="Roberts A."/>
            <person name="Saif S."/>
            <person name="Shea T."/>
            <person name="Sisk P."/>
            <person name="Sykes S."/>
            <person name="Wortman J."/>
            <person name="Nusbaum C."/>
            <person name="Birren B."/>
        </authorList>
    </citation>
    <scope>NUCLEOTIDE SEQUENCE [LARGE SCALE GENOMIC DNA]</scope>
    <source>
        <strain evidence="4 5">VD196</strain>
    </source>
</reference>
<feature type="transmembrane region" description="Helical" evidence="2">
    <location>
        <begin position="471"/>
        <end position="490"/>
    </location>
</feature>
<evidence type="ECO:0000256" key="2">
    <source>
        <dbReference type="SAM" id="Phobius"/>
    </source>
</evidence>
<evidence type="ECO:0000313" key="5">
    <source>
        <dbReference type="Proteomes" id="UP000014023"/>
    </source>
</evidence>
<feature type="compositionally biased region" description="Polar residues" evidence="1">
    <location>
        <begin position="428"/>
        <end position="441"/>
    </location>
</feature>
<dbReference type="InterPro" id="IPR013783">
    <property type="entry name" value="Ig-like_fold"/>
</dbReference>
<organism evidence="4 5">
    <name type="scientific">Bacillus cereus VD196</name>
    <dbReference type="NCBI Taxonomy" id="1053243"/>
    <lineage>
        <taxon>Bacteria</taxon>
        <taxon>Bacillati</taxon>
        <taxon>Bacillota</taxon>
        <taxon>Bacilli</taxon>
        <taxon>Bacillales</taxon>
        <taxon>Bacillaceae</taxon>
        <taxon>Bacillus</taxon>
        <taxon>Bacillus cereus group</taxon>
    </lineage>
</organism>
<dbReference type="EMBL" id="AHFL01000046">
    <property type="protein sequence ID" value="EOO62536.1"/>
    <property type="molecule type" value="Genomic_DNA"/>
</dbReference>
<feature type="region of interest" description="Disordered" evidence="1">
    <location>
        <begin position="245"/>
        <end position="278"/>
    </location>
</feature>
<protein>
    <recommendedName>
        <fullName evidence="3">Pesticidal crystal protein Cry22Aa Ig-like domain-containing protein</fullName>
    </recommendedName>
</protein>
<evidence type="ECO:0000256" key="1">
    <source>
        <dbReference type="SAM" id="MobiDB-lite"/>
    </source>
</evidence>
<feature type="domain" description="Pesticidal crystal protein Cry22Aa Ig-like" evidence="3">
    <location>
        <begin position="327"/>
        <end position="398"/>
    </location>
</feature>
<sequence>MKTKKENKRIDQLKPINIVASAAIIATTMFTPIVDVLPGQYNAIHAAQKAEDILTANASNDWQGAKFYPSDDAVVRGSDYLRWEAKLGEYNYLNPSSGAFMNYFFRGIEMKFRPLNTAGRLFFDRTHSEMSTQLGVFYDFTLKTWGVTNLGMGQQMSNPPQLDKVEFIDNSIIPEKDKWGIIRVVTSPTDHKTRVYYDGVLVLQTTNFGMEQKKQVIEFGITNGQILDVEYINVSESVFSVSNEKPSITGEEKTSLKQGSTFDPLSGMSATDKEDGDLTGKLKVTENTVDSKKPGSYKVKYEVTDKDGNTTTFERAVTVVSDGKPLITGADNTSIKEGTSFDPLSGMSATDKEDGDLTGKLKVTENTVDSKKPGSYKVKYEVTDKNGNTTTFERTVIVMSEPKKLPSTMEENHISKDPIHPSPGKTKPISQPTMNGNSTQPMLMSQYGAQGDLLSKVKPRQLPQAGGSSSMLSWIGMGFVSLATALRFRLRKMKKKQ</sequence>
<dbReference type="Pfam" id="PF16403">
    <property type="entry name" value="Bact_surface_Ig-like"/>
    <property type="match status" value="2"/>
</dbReference>